<protein>
    <recommendedName>
        <fullName evidence="4">dihydroneopterin aldolase</fullName>
        <ecNumber evidence="4">4.1.2.25</ecNumber>
    </recommendedName>
    <alternativeName>
        <fullName evidence="7">7,8-dihydroneopterin aldolase</fullName>
    </alternativeName>
</protein>
<dbReference type="SMART" id="SM00905">
    <property type="entry name" value="FolB"/>
    <property type="match status" value="1"/>
</dbReference>
<evidence type="ECO:0000256" key="5">
    <source>
        <dbReference type="ARBA" id="ARBA00022909"/>
    </source>
</evidence>
<dbReference type="GO" id="GO:0004150">
    <property type="term" value="F:dihydroneopterin aldolase activity"/>
    <property type="evidence" value="ECO:0007669"/>
    <property type="project" value="UniProtKB-EC"/>
</dbReference>
<comment type="caution">
    <text evidence="9">The sequence shown here is derived from an EMBL/GenBank/DDBJ whole genome shotgun (WGS) entry which is preliminary data.</text>
</comment>
<evidence type="ECO:0000313" key="9">
    <source>
        <dbReference type="EMBL" id="HIH16768.1"/>
    </source>
</evidence>
<dbReference type="EMBL" id="DUGH01000123">
    <property type="protein sequence ID" value="HIH16768.1"/>
    <property type="molecule type" value="Genomic_DNA"/>
</dbReference>
<dbReference type="InterPro" id="IPR043133">
    <property type="entry name" value="GTP-CH-I_C/QueF"/>
</dbReference>
<accession>A0A7J4JGE0</accession>
<dbReference type="GO" id="GO:0005737">
    <property type="term" value="C:cytoplasm"/>
    <property type="evidence" value="ECO:0007669"/>
    <property type="project" value="TreeGrafter"/>
</dbReference>
<dbReference type="Proteomes" id="UP000564964">
    <property type="component" value="Unassembled WGS sequence"/>
</dbReference>
<evidence type="ECO:0000256" key="2">
    <source>
        <dbReference type="ARBA" id="ARBA00005013"/>
    </source>
</evidence>
<evidence type="ECO:0000256" key="6">
    <source>
        <dbReference type="ARBA" id="ARBA00023239"/>
    </source>
</evidence>
<dbReference type="SUPFAM" id="SSF55620">
    <property type="entry name" value="Tetrahydrobiopterin biosynthesis enzymes-like"/>
    <property type="match status" value="1"/>
</dbReference>
<comment type="similarity">
    <text evidence="3">Belongs to the DHNA family.</text>
</comment>
<dbReference type="NCBIfam" id="TIGR00525">
    <property type="entry name" value="folB"/>
    <property type="match status" value="1"/>
</dbReference>
<name>A0A7J4JGE0_9ARCH</name>
<evidence type="ECO:0000313" key="11">
    <source>
        <dbReference type="Proteomes" id="UP000564964"/>
    </source>
</evidence>
<comment type="pathway">
    <text evidence="2">Cofactor biosynthesis; tetrahydrofolate biosynthesis; 2-amino-4-hydroxy-6-hydroxymethyl-7,8-dihydropteridine diphosphate from 7,8-dihydroneopterin triphosphate: step 3/4.</text>
</comment>
<gene>
    <name evidence="9" type="primary">folB</name>
    <name evidence="9" type="ORF">HA252_05155</name>
    <name evidence="10" type="ORF">J4203_00355</name>
</gene>
<dbReference type="PANTHER" id="PTHR42844:SF1">
    <property type="entry name" value="DIHYDRONEOPTERIN ALDOLASE 1-RELATED"/>
    <property type="match status" value="1"/>
</dbReference>
<organism evidence="9 11">
    <name type="scientific">Candidatus Iainarchaeum sp</name>
    <dbReference type="NCBI Taxonomy" id="3101447"/>
    <lineage>
        <taxon>Archaea</taxon>
        <taxon>Candidatus Iainarchaeota</taxon>
        <taxon>Candidatus Iainarchaeia</taxon>
        <taxon>Candidatus Iainarchaeales</taxon>
        <taxon>Candidatus Iainarchaeaceae</taxon>
        <taxon>Candidatus Iainarchaeum</taxon>
    </lineage>
</organism>
<dbReference type="InterPro" id="IPR006156">
    <property type="entry name" value="Dihydroneopterin_aldolase"/>
</dbReference>
<keyword evidence="5" id="KW-0289">Folate biosynthesis</keyword>
<dbReference type="EMBL" id="JAGVWE010000002">
    <property type="protein sequence ID" value="MBS3062298.1"/>
    <property type="molecule type" value="Genomic_DNA"/>
</dbReference>
<evidence type="ECO:0000259" key="8">
    <source>
        <dbReference type="SMART" id="SM00905"/>
    </source>
</evidence>
<sequence length="121" mass="13811">MADRLYMNDMRFQLHVGATETERMTKQTISITVGLEAELRNAGAADDLSRTINYADLYKEIQARVEGKEFNLIEAVAETVTDLVLGHPRVDAVMVRVVKQLPKPRYSLRDVTVEIYRKRGE</sequence>
<evidence type="ECO:0000313" key="10">
    <source>
        <dbReference type="EMBL" id="MBS3062298.1"/>
    </source>
</evidence>
<dbReference type="InterPro" id="IPR006157">
    <property type="entry name" value="FolB_dom"/>
</dbReference>
<reference evidence="9" key="1">
    <citation type="journal article" date="2020" name="bioRxiv">
        <title>A rank-normalized archaeal taxonomy based on genome phylogeny resolves widespread incomplete and uneven classifications.</title>
        <authorList>
            <person name="Rinke C."/>
            <person name="Chuvochina M."/>
            <person name="Mussig A.J."/>
            <person name="Chaumeil P.-A."/>
            <person name="Waite D.W."/>
            <person name="Whitman W.B."/>
            <person name="Parks D.H."/>
            <person name="Hugenholtz P."/>
        </authorList>
    </citation>
    <scope>NUCLEOTIDE SEQUENCE</scope>
    <source>
        <strain evidence="9">UBA10219</strain>
    </source>
</reference>
<evidence type="ECO:0000256" key="1">
    <source>
        <dbReference type="ARBA" id="ARBA00001353"/>
    </source>
</evidence>
<proteinExistence type="inferred from homology"/>
<dbReference type="GO" id="GO:0046656">
    <property type="term" value="P:folic acid biosynthetic process"/>
    <property type="evidence" value="ECO:0007669"/>
    <property type="project" value="UniProtKB-KW"/>
</dbReference>
<dbReference type="Pfam" id="PF02152">
    <property type="entry name" value="FolB"/>
    <property type="match status" value="1"/>
</dbReference>
<dbReference type="Gene3D" id="3.30.1130.10">
    <property type="match status" value="1"/>
</dbReference>
<reference evidence="10" key="3">
    <citation type="submission" date="2021-05" db="EMBL/GenBank/DDBJ databases">
        <title>Protein family content uncovers lineage relationships and bacterial pathway maintenance mechanisms in DPANN archaea.</title>
        <authorList>
            <person name="Castelle C.J."/>
            <person name="Meheust R."/>
            <person name="Jaffe A.L."/>
            <person name="Seitz K."/>
            <person name="Gong X."/>
            <person name="Baker B.J."/>
            <person name="Banfield J.F."/>
        </authorList>
    </citation>
    <scope>NUCLEOTIDE SEQUENCE</scope>
    <source>
        <strain evidence="10">RIFCSPLOWO2_01_FULL_58_19</strain>
    </source>
</reference>
<comment type="catalytic activity">
    <reaction evidence="1">
        <text>7,8-dihydroneopterin = 6-hydroxymethyl-7,8-dihydropterin + glycolaldehyde</text>
        <dbReference type="Rhea" id="RHEA:10540"/>
        <dbReference type="ChEBI" id="CHEBI:17001"/>
        <dbReference type="ChEBI" id="CHEBI:17071"/>
        <dbReference type="ChEBI" id="CHEBI:44841"/>
        <dbReference type="EC" id="4.1.2.25"/>
    </reaction>
</comment>
<reference evidence="10" key="2">
    <citation type="submission" date="2021-03" db="EMBL/GenBank/DDBJ databases">
        <authorList>
            <person name="Jaffe A."/>
        </authorList>
    </citation>
    <scope>NUCLEOTIDE SEQUENCE</scope>
    <source>
        <strain evidence="10">RIFCSPLOWO2_01_FULL_58_19</strain>
    </source>
</reference>
<evidence type="ECO:0000256" key="4">
    <source>
        <dbReference type="ARBA" id="ARBA00013043"/>
    </source>
</evidence>
<keyword evidence="6 9" id="KW-0456">Lyase</keyword>
<feature type="domain" description="Dihydroneopterin aldolase/epimerase" evidence="8">
    <location>
        <begin position="5"/>
        <end position="117"/>
    </location>
</feature>
<dbReference type="EC" id="4.1.2.25" evidence="4"/>
<evidence type="ECO:0000256" key="7">
    <source>
        <dbReference type="ARBA" id="ARBA00032903"/>
    </source>
</evidence>
<dbReference type="NCBIfam" id="TIGR00526">
    <property type="entry name" value="folB_dom"/>
    <property type="match status" value="1"/>
</dbReference>
<evidence type="ECO:0000256" key="3">
    <source>
        <dbReference type="ARBA" id="ARBA00005708"/>
    </source>
</evidence>
<dbReference type="PANTHER" id="PTHR42844">
    <property type="entry name" value="DIHYDRONEOPTERIN ALDOLASE 1-RELATED"/>
    <property type="match status" value="1"/>
</dbReference>
<dbReference type="Proteomes" id="UP000678237">
    <property type="component" value="Unassembled WGS sequence"/>
</dbReference>
<dbReference type="AlphaFoldDB" id="A0A7J4JGE0"/>